<evidence type="ECO:0000313" key="2">
    <source>
        <dbReference type="Proteomes" id="UP001153334"/>
    </source>
</evidence>
<accession>A0ACC2I854</accession>
<organism evidence="1 2">
    <name type="scientific">Nemania bipapillata</name>
    <dbReference type="NCBI Taxonomy" id="110536"/>
    <lineage>
        <taxon>Eukaryota</taxon>
        <taxon>Fungi</taxon>
        <taxon>Dikarya</taxon>
        <taxon>Ascomycota</taxon>
        <taxon>Pezizomycotina</taxon>
        <taxon>Sordariomycetes</taxon>
        <taxon>Xylariomycetidae</taxon>
        <taxon>Xylariales</taxon>
        <taxon>Xylariaceae</taxon>
        <taxon>Nemania</taxon>
    </lineage>
</organism>
<keyword evidence="2" id="KW-1185">Reference proteome</keyword>
<proteinExistence type="predicted"/>
<reference evidence="1" key="1">
    <citation type="submission" date="2022-11" db="EMBL/GenBank/DDBJ databases">
        <title>Genome Sequence of Nemania bipapillata.</title>
        <authorList>
            <person name="Buettner E."/>
        </authorList>
    </citation>
    <scope>NUCLEOTIDE SEQUENCE</scope>
    <source>
        <strain evidence="1">CP14</strain>
    </source>
</reference>
<comment type="caution">
    <text evidence="1">The sequence shown here is derived from an EMBL/GenBank/DDBJ whole genome shotgun (WGS) entry which is preliminary data.</text>
</comment>
<sequence>MQLETCLSAFVAGGLCYVGHFHRGEHHLNGTTYIKVHTIAFLVLSGLLFRRGSSVVEAVKQTCALDAAFLAGLYASLLTYRAFLNPLNAFPGPWTARITSFDLPLRIRKSQMYKTLQALHGQYGYFVRVGTGELSITHPSAVQDIFGADSQCLKSPWYDISRPQDSLLLRRTNAGHAELRRIWSPAFSIKAVRGYEERIRPYREKLVEGLDSYVGQSVDVDHWLALYAWDVMGDLTFGHSFGMLDTKEQHWAIRTLNKGMSVIGLHLPLWAFRILVAIPGGQKDFKVMLEYTQGEMLSRRKAEPAVPDVMSHLFAPYKSSKPWDDTAINLMAGESHLLMNAGSDTTRTTLASALFELAKHPEYAQKLRSPT</sequence>
<name>A0ACC2I854_9PEZI</name>
<dbReference type="EMBL" id="JAPESX010001800">
    <property type="protein sequence ID" value="KAJ8111360.1"/>
    <property type="molecule type" value="Genomic_DNA"/>
</dbReference>
<protein>
    <submittedName>
        <fullName evidence="1">Uncharacterized protein</fullName>
    </submittedName>
</protein>
<evidence type="ECO:0000313" key="1">
    <source>
        <dbReference type="EMBL" id="KAJ8111360.1"/>
    </source>
</evidence>
<gene>
    <name evidence="1" type="ORF">ONZ43_g5641</name>
</gene>
<dbReference type="Proteomes" id="UP001153334">
    <property type="component" value="Unassembled WGS sequence"/>
</dbReference>